<dbReference type="PANTHER" id="PTHR43649:SF33">
    <property type="entry name" value="POLYGALACTURONAN_RHAMNOGALACTURONAN-BINDING PROTEIN YTCQ"/>
    <property type="match status" value="1"/>
</dbReference>
<organism evidence="3 4">
    <name type="scientific">Paenibacillus solanacearum</name>
    <dbReference type="NCBI Taxonomy" id="2048548"/>
    <lineage>
        <taxon>Bacteria</taxon>
        <taxon>Bacillati</taxon>
        <taxon>Bacillota</taxon>
        <taxon>Bacilli</taxon>
        <taxon>Bacillales</taxon>
        <taxon>Paenibacillaceae</taxon>
        <taxon>Paenibacillus</taxon>
    </lineage>
</organism>
<evidence type="ECO:0000313" key="3">
    <source>
        <dbReference type="EMBL" id="CAG7625482.1"/>
    </source>
</evidence>
<reference evidence="3" key="1">
    <citation type="submission" date="2021-06" db="EMBL/GenBank/DDBJ databases">
        <authorList>
            <person name="Criscuolo A."/>
        </authorList>
    </citation>
    <scope>NUCLEOTIDE SEQUENCE</scope>
    <source>
        <strain evidence="3">CIP111600</strain>
    </source>
</reference>
<dbReference type="PROSITE" id="PS51257">
    <property type="entry name" value="PROKAR_LIPOPROTEIN"/>
    <property type="match status" value="1"/>
</dbReference>
<feature type="chain" id="PRO_5039665435" description="Extracellular solute-binding protein" evidence="2">
    <location>
        <begin position="24"/>
        <end position="446"/>
    </location>
</feature>
<comment type="caution">
    <text evidence="3">The sequence shown here is derived from an EMBL/GenBank/DDBJ whole genome shotgun (WGS) entry which is preliminary data.</text>
</comment>
<evidence type="ECO:0000313" key="4">
    <source>
        <dbReference type="Proteomes" id="UP000693672"/>
    </source>
</evidence>
<feature type="signal peptide" evidence="2">
    <location>
        <begin position="1"/>
        <end position="23"/>
    </location>
</feature>
<accession>A0A916NJD5</accession>
<keyword evidence="4" id="KW-1185">Reference proteome</keyword>
<dbReference type="EMBL" id="CAJVAS010000010">
    <property type="protein sequence ID" value="CAG7625482.1"/>
    <property type="molecule type" value="Genomic_DNA"/>
</dbReference>
<dbReference type="Proteomes" id="UP000693672">
    <property type="component" value="Unassembled WGS sequence"/>
</dbReference>
<proteinExistence type="predicted"/>
<keyword evidence="1 2" id="KW-0732">Signal</keyword>
<evidence type="ECO:0000256" key="1">
    <source>
        <dbReference type="ARBA" id="ARBA00022729"/>
    </source>
</evidence>
<dbReference type="PANTHER" id="PTHR43649">
    <property type="entry name" value="ARABINOSE-BINDING PROTEIN-RELATED"/>
    <property type="match status" value="1"/>
</dbReference>
<dbReference type="AlphaFoldDB" id="A0A916NJD5"/>
<gene>
    <name evidence="3" type="ORF">PAESOLCIP111_02730</name>
</gene>
<dbReference type="InterPro" id="IPR050490">
    <property type="entry name" value="Bact_solute-bd_prot1"/>
</dbReference>
<sequence>MRLVTKGLLPLLAIGITSMMLSACGGSGTPAPGAPEANAETKPEASAPAKVVAYSYWQEFSDDYWNKLLIEPVKKRYPHIDLEIVKPGTNGTKRLEEMIVAGEVPDIVISDIGTAKGIGDLGFNYDMTPMIQKYKLDLSKYDQSTINYVKTFSSTGGIISLPYSTNFIALFYNKDIFDKFGVPYPKDGITFDEVLQKSKLLTRSDNGTQYIGFDHNSIHFLAGGITRDYFDPKTGKVNLSTKEWRMAYDLLTQLIAIPNNRFPQDKTKITRWHNEDFYKTQIVAMSGVPNLISAGLQTVPDMNWDMTSYPVFKEYPRTAQAAGGYSLFMNPNSKVLDDAFKVVLTALSEETQLRVSRNGAGPVLLTKETMDAFAADLPYTKGKNVKAAFYNKQYWPKYPTIYDATALGIAYNRSLDLYNGKDINTVIRETEEEITKKVDEMKLGTK</sequence>
<name>A0A916NJD5_9BACL</name>
<dbReference type="RefSeq" id="WP_218092501.1">
    <property type="nucleotide sequence ID" value="NZ_CAJVAS010000010.1"/>
</dbReference>
<protein>
    <recommendedName>
        <fullName evidence="5">Extracellular solute-binding protein</fullName>
    </recommendedName>
</protein>
<evidence type="ECO:0000256" key="2">
    <source>
        <dbReference type="SAM" id="SignalP"/>
    </source>
</evidence>
<evidence type="ECO:0008006" key="5">
    <source>
        <dbReference type="Google" id="ProtNLM"/>
    </source>
</evidence>